<keyword evidence="4" id="KW-0378">Hydrolase</keyword>
<evidence type="ECO:0000256" key="6">
    <source>
        <dbReference type="ARBA" id="ARBA00023145"/>
    </source>
</evidence>
<keyword evidence="11" id="KW-1185">Reference proteome</keyword>
<organism evidence="10 11">
    <name type="scientific">Streptomyces tamarix</name>
    <dbReference type="NCBI Taxonomy" id="3078565"/>
    <lineage>
        <taxon>Bacteria</taxon>
        <taxon>Bacillati</taxon>
        <taxon>Actinomycetota</taxon>
        <taxon>Actinomycetes</taxon>
        <taxon>Kitasatosporales</taxon>
        <taxon>Streptomycetaceae</taxon>
        <taxon>Streptomyces</taxon>
    </lineage>
</organism>
<dbReference type="EMBL" id="JAWCTQ010000040">
    <property type="protein sequence ID" value="MDT9685342.1"/>
    <property type="molecule type" value="Genomic_DNA"/>
</dbReference>
<sequence length="410" mass="42110">MTLSRNRLLTAALAITALAATGVQGAHAATASAPAASSTPSASSSSPYHPQMVRALAQSLGVSDAAAVQRLDRQAGQQEALDRLERGGVRTDGAFFDDAGRLVVNAADERAADAVEKAGLQARIPARGEAALDRIKAALDAKAARQVPDGVTSWAVDVETDTVTVTVADRTKAAARAFLAAAARHGGAVRVVEDEDVLEAQTTVYPGSRMNINNLPGSWCSVGFGARDSQGRQHLVSAGHCVAGGPGLYFEGDRFAVGERSRYREGYNSVDMGTARVDAGDAIATSVGTWGNSAPIAVKGSQRAPRGATVCKSGSTTGWTCGAVESYNVSVTYTNRRTGVQTFVSGLGSSSVCTEGGDSGGAYISGNQGQGMTSGGPTDQQCSGVYGAGSSYFQPLDDALRYYGLTLNTN</sequence>
<evidence type="ECO:0000256" key="4">
    <source>
        <dbReference type="ARBA" id="ARBA00022801"/>
    </source>
</evidence>
<keyword evidence="7" id="KW-1015">Disulfide bond</keyword>
<dbReference type="InterPro" id="IPR009003">
    <property type="entry name" value="Peptidase_S1_PA"/>
</dbReference>
<gene>
    <name evidence="10" type="ORF">RND61_25240</name>
</gene>
<dbReference type="SUPFAM" id="SSF50494">
    <property type="entry name" value="Trypsin-like serine proteases"/>
    <property type="match status" value="1"/>
</dbReference>
<dbReference type="Proteomes" id="UP001250181">
    <property type="component" value="Unassembled WGS sequence"/>
</dbReference>
<feature type="domain" description="Peptidase S1A alpha-lytic prodomain" evidence="9">
    <location>
        <begin position="129"/>
        <end position="184"/>
    </location>
</feature>
<dbReference type="InterPro" id="IPR035070">
    <property type="entry name" value="Streptogrisin_prodomain"/>
</dbReference>
<dbReference type="CDD" id="cd21112">
    <property type="entry name" value="alphaLP-like"/>
    <property type="match status" value="1"/>
</dbReference>
<evidence type="ECO:0000259" key="9">
    <source>
        <dbReference type="Pfam" id="PF02983"/>
    </source>
</evidence>
<keyword evidence="2" id="KW-0645">Protease</keyword>
<keyword evidence="3 8" id="KW-0732">Signal</keyword>
<accession>A0ABU3QSI2</accession>
<evidence type="ECO:0000256" key="3">
    <source>
        <dbReference type="ARBA" id="ARBA00022729"/>
    </source>
</evidence>
<comment type="caution">
    <text evidence="10">The sequence shown here is derived from an EMBL/GenBank/DDBJ whole genome shotgun (WGS) entry which is preliminary data.</text>
</comment>
<evidence type="ECO:0000313" key="11">
    <source>
        <dbReference type="Proteomes" id="UP001250181"/>
    </source>
</evidence>
<dbReference type="PRINTS" id="PR00861">
    <property type="entry name" value="ALYTICPTASE"/>
</dbReference>
<dbReference type="InterPro" id="IPR006311">
    <property type="entry name" value="TAT_signal"/>
</dbReference>
<protein>
    <submittedName>
        <fullName evidence="10">S1 family peptidase</fullName>
    </submittedName>
</protein>
<evidence type="ECO:0000256" key="7">
    <source>
        <dbReference type="ARBA" id="ARBA00023157"/>
    </source>
</evidence>
<dbReference type="InterPro" id="IPR004236">
    <property type="entry name" value="Pept_S1_alpha_lytic"/>
</dbReference>
<name>A0ABU3QSI2_9ACTN</name>
<evidence type="ECO:0000313" key="10">
    <source>
        <dbReference type="EMBL" id="MDT9685342.1"/>
    </source>
</evidence>
<comment type="similarity">
    <text evidence="1">Belongs to the peptidase S1 family.</text>
</comment>
<dbReference type="Pfam" id="PF02983">
    <property type="entry name" value="Pro_Al_protease"/>
    <property type="match status" value="1"/>
</dbReference>
<keyword evidence="5" id="KW-0720">Serine protease</keyword>
<evidence type="ECO:0000256" key="5">
    <source>
        <dbReference type="ARBA" id="ARBA00022825"/>
    </source>
</evidence>
<evidence type="ECO:0000256" key="8">
    <source>
        <dbReference type="SAM" id="SignalP"/>
    </source>
</evidence>
<dbReference type="RefSeq" id="WP_315880386.1">
    <property type="nucleotide sequence ID" value="NZ_JAWCTQ010000040.1"/>
</dbReference>
<evidence type="ECO:0000256" key="1">
    <source>
        <dbReference type="ARBA" id="ARBA00007664"/>
    </source>
</evidence>
<dbReference type="PROSITE" id="PS51318">
    <property type="entry name" value="TAT"/>
    <property type="match status" value="1"/>
</dbReference>
<dbReference type="PIRSF" id="PIRSF001134">
    <property type="entry name" value="Streptogrisin"/>
    <property type="match status" value="1"/>
</dbReference>
<keyword evidence="6" id="KW-0865">Zymogen</keyword>
<feature type="signal peptide" evidence="8">
    <location>
        <begin position="1"/>
        <end position="28"/>
    </location>
</feature>
<reference evidence="10 11" key="1">
    <citation type="submission" date="2023-09" db="EMBL/GenBank/DDBJ databases">
        <title>Streptomyces sp. nov.: A antagonism against Alternaria gaisen Producing Streptochlin, Isolated from Tamarix root soil.</title>
        <authorList>
            <person name="Chen Y."/>
        </authorList>
    </citation>
    <scope>NUCLEOTIDE SEQUENCE [LARGE SCALE GENOMIC DNA]</scope>
    <source>
        <strain evidence="10 11">TRM76323</strain>
    </source>
</reference>
<proteinExistence type="inferred from homology"/>
<dbReference type="Gene3D" id="3.30.300.50">
    <property type="match status" value="2"/>
</dbReference>
<dbReference type="Gene3D" id="2.40.10.10">
    <property type="entry name" value="Trypsin-like serine proteases"/>
    <property type="match status" value="2"/>
</dbReference>
<dbReference type="InterPro" id="IPR043504">
    <property type="entry name" value="Peptidase_S1_PA_chymotrypsin"/>
</dbReference>
<feature type="chain" id="PRO_5045292306" evidence="8">
    <location>
        <begin position="29"/>
        <end position="410"/>
    </location>
</feature>
<dbReference type="InterPro" id="IPR001316">
    <property type="entry name" value="Pept_S1A_streptogrisin"/>
</dbReference>
<evidence type="ECO:0000256" key="2">
    <source>
        <dbReference type="ARBA" id="ARBA00022670"/>
    </source>
</evidence>